<evidence type="ECO:0000259" key="1">
    <source>
        <dbReference type="PROSITE" id="PS50943"/>
    </source>
</evidence>
<feature type="domain" description="HTH cro/C1-type" evidence="1">
    <location>
        <begin position="8"/>
        <end position="61"/>
    </location>
</feature>
<dbReference type="CDD" id="cd00093">
    <property type="entry name" value="HTH_XRE"/>
    <property type="match status" value="1"/>
</dbReference>
<protein>
    <submittedName>
        <fullName evidence="2">Helix-turn-helix transcriptional regulator</fullName>
    </submittedName>
</protein>
<dbReference type="EMBL" id="VZZK01000014">
    <property type="protein sequence ID" value="KAB1078348.1"/>
    <property type="molecule type" value="Genomic_DNA"/>
</dbReference>
<dbReference type="InterPro" id="IPR010982">
    <property type="entry name" value="Lambda_DNA-bd_dom_sf"/>
</dbReference>
<evidence type="ECO:0000313" key="3">
    <source>
        <dbReference type="Proteomes" id="UP000474159"/>
    </source>
</evidence>
<dbReference type="GO" id="GO:0003677">
    <property type="term" value="F:DNA binding"/>
    <property type="evidence" value="ECO:0007669"/>
    <property type="project" value="InterPro"/>
</dbReference>
<dbReference type="RefSeq" id="WP_151000968.1">
    <property type="nucleotide sequence ID" value="NZ_BPQY01000479.1"/>
</dbReference>
<dbReference type="AlphaFoldDB" id="A0A6L3SWR8"/>
<dbReference type="OrthoDB" id="3782725at2"/>
<accession>A0A6L3SWR8</accession>
<reference evidence="2 3" key="1">
    <citation type="submission" date="2019-09" db="EMBL/GenBank/DDBJ databases">
        <title>YIM 48816 draft genome.</title>
        <authorList>
            <person name="Jiang L."/>
        </authorList>
    </citation>
    <scope>NUCLEOTIDE SEQUENCE [LARGE SCALE GENOMIC DNA]</scope>
    <source>
        <strain evidence="2 3">YIM 48816</strain>
    </source>
</reference>
<evidence type="ECO:0000313" key="2">
    <source>
        <dbReference type="EMBL" id="KAB1078348.1"/>
    </source>
</evidence>
<dbReference type="Proteomes" id="UP000474159">
    <property type="component" value="Unassembled WGS sequence"/>
</dbReference>
<comment type="caution">
    <text evidence="2">The sequence shown here is derived from an EMBL/GenBank/DDBJ whole genome shotgun (WGS) entry which is preliminary data.</text>
</comment>
<dbReference type="SUPFAM" id="SSF47413">
    <property type="entry name" value="lambda repressor-like DNA-binding domains"/>
    <property type="match status" value="1"/>
</dbReference>
<keyword evidence="3" id="KW-1185">Reference proteome</keyword>
<proteinExistence type="predicted"/>
<gene>
    <name evidence="2" type="ORF">F6X53_14745</name>
</gene>
<dbReference type="Pfam" id="PF01381">
    <property type="entry name" value="HTH_3"/>
    <property type="match status" value="1"/>
</dbReference>
<dbReference type="Gene3D" id="1.10.260.40">
    <property type="entry name" value="lambda repressor-like DNA-binding domains"/>
    <property type="match status" value="1"/>
</dbReference>
<name>A0A6L3SWR8_9HYPH</name>
<dbReference type="InterPro" id="IPR001387">
    <property type="entry name" value="Cro/C1-type_HTH"/>
</dbReference>
<dbReference type="PROSITE" id="PS50943">
    <property type="entry name" value="HTH_CROC1"/>
    <property type="match status" value="1"/>
</dbReference>
<sequence>MLSRAQCRAARAGLEWSREDLARRCGLSDRTITDFERGAREPHENNKRAIQAAFESAGVRFAQDRCVCLPAVLEGQAPV</sequence>
<organism evidence="2 3">
    <name type="scientific">Methylobacterium soli</name>
    <dbReference type="NCBI Taxonomy" id="553447"/>
    <lineage>
        <taxon>Bacteria</taxon>
        <taxon>Pseudomonadati</taxon>
        <taxon>Pseudomonadota</taxon>
        <taxon>Alphaproteobacteria</taxon>
        <taxon>Hyphomicrobiales</taxon>
        <taxon>Methylobacteriaceae</taxon>
        <taxon>Methylobacterium</taxon>
    </lineage>
</organism>